<feature type="domain" description="AP2/ERF" evidence="10">
    <location>
        <begin position="43"/>
        <end position="100"/>
    </location>
</feature>
<dbReference type="CDD" id="cd00018">
    <property type="entry name" value="AP2"/>
    <property type="match status" value="1"/>
</dbReference>
<dbReference type="AlphaFoldDB" id="A0AAU9PR18"/>
<dbReference type="GO" id="GO:0005634">
    <property type="term" value="C:nucleus"/>
    <property type="evidence" value="ECO:0007669"/>
    <property type="project" value="UniProtKB-SubCell"/>
</dbReference>
<keyword evidence="5" id="KW-0010">Activator</keyword>
<evidence type="ECO:0000256" key="7">
    <source>
        <dbReference type="ARBA" id="ARBA00023242"/>
    </source>
</evidence>
<evidence type="ECO:0000313" key="11">
    <source>
        <dbReference type="EMBL" id="CAH1452472.1"/>
    </source>
</evidence>
<protein>
    <recommendedName>
        <fullName evidence="10">AP2/ERF domain-containing protein</fullName>
    </recommendedName>
</protein>
<dbReference type="SMART" id="SM00380">
    <property type="entry name" value="AP2"/>
    <property type="match status" value="1"/>
</dbReference>
<comment type="similarity">
    <text evidence="8">Belongs to the AP2/ERF transcription factor family. ERF subfamily.</text>
</comment>
<dbReference type="PROSITE" id="PS51032">
    <property type="entry name" value="AP2_ERF"/>
    <property type="match status" value="1"/>
</dbReference>
<reference evidence="11 12" key="1">
    <citation type="submission" date="2022-01" db="EMBL/GenBank/DDBJ databases">
        <authorList>
            <person name="Xiong W."/>
            <person name="Schranz E."/>
        </authorList>
    </citation>
    <scope>NUCLEOTIDE SEQUENCE [LARGE SCALE GENOMIC DNA]</scope>
</reference>
<feature type="region of interest" description="Disordered" evidence="9">
    <location>
        <begin position="248"/>
        <end position="355"/>
    </location>
</feature>
<feature type="compositionally biased region" description="Basic and acidic residues" evidence="9">
    <location>
        <begin position="321"/>
        <end position="349"/>
    </location>
</feature>
<evidence type="ECO:0000256" key="8">
    <source>
        <dbReference type="ARBA" id="ARBA00024343"/>
    </source>
</evidence>
<dbReference type="Pfam" id="PF00847">
    <property type="entry name" value="AP2"/>
    <property type="match status" value="1"/>
</dbReference>
<dbReference type="InterPro" id="IPR001471">
    <property type="entry name" value="AP2/ERF_dom"/>
</dbReference>
<keyword evidence="4" id="KW-0238">DNA-binding</keyword>
<evidence type="ECO:0000256" key="1">
    <source>
        <dbReference type="ARBA" id="ARBA00004123"/>
    </source>
</evidence>
<gene>
    <name evidence="11" type="ORF">LVIROSA_LOCUS37768</name>
</gene>
<feature type="compositionally biased region" description="Basic residues" evidence="9">
    <location>
        <begin position="26"/>
        <end position="38"/>
    </location>
</feature>
<sequence>MVEDDASFSSSSSQSEIGETISPPSIKKRKAGRKKFKETRHPIYRGVRVRNGSKWVCEVREPNKKSRIWLGTFPTPEMAARAYDSATLALRGDTSPLNFPDSVHLIKRAKSSSAHDIREAALEAALAFRPEGYEHRSSRSPVSFQIEKVAVEVPDMAFVDEEVLFNMPSYYNNLAEGLVITPPAMKHGFNWGGDFDSPCDFDSDMDLTLWRDLLQHLVSEQVEEGWFESRLSEGGAFGCRATRAVEAAGRQQKEGLIGSNQKKEERKKERKKERQEERRMKKVERRKQKEERKGKKKKKNSTSVSHISRQERRNKQQAITFDRERKKIEARDSKKSKQDRARLKQDSKIKPNWFE</sequence>
<comment type="subcellular location">
    <subcellularLocation>
        <location evidence="1">Nucleus</location>
    </subcellularLocation>
</comment>
<dbReference type="InterPro" id="IPR016177">
    <property type="entry name" value="DNA-bd_dom_sf"/>
</dbReference>
<dbReference type="Gene3D" id="3.30.730.10">
    <property type="entry name" value="AP2/ERF domain"/>
    <property type="match status" value="1"/>
</dbReference>
<keyword evidence="6" id="KW-0804">Transcription</keyword>
<keyword evidence="12" id="KW-1185">Reference proteome</keyword>
<dbReference type="InterPro" id="IPR045277">
    <property type="entry name" value="DRE1A-I"/>
</dbReference>
<dbReference type="PRINTS" id="PR00367">
    <property type="entry name" value="ETHRSPELEMNT"/>
</dbReference>
<evidence type="ECO:0000256" key="6">
    <source>
        <dbReference type="ARBA" id="ARBA00023163"/>
    </source>
</evidence>
<evidence type="ECO:0000256" key="2">
    <source>
        <dbReference type="ARBA" id="ARBA00022821"/>
    </source>
</evidence>
<comment type="caution">
    <text evidence="11">The sequence shown here is derived from an EMBL/GenBank/DDBJ whole genome shotgun (WGS) entry which is preliminary data.</text>
</comment>
<evidence type="ECO:0000259" key="10">
    <source>
        <dbReference type="PROSITE" id="PS51032"/>
    </source>
</evidence>
<evidence type="ECO:0000256" key="5">
    <source>
        <dbReference type="ARBA" id="ARBA00023159"/>
    </source>
</evidence>
<dbReference type="PANTHER" id="PTHR31839">
    <property type="entry name" value="DEHYDRATION-RESPONSIVE ELEMENT-BINDING PROTEIN 1D"/>
    <property type="match status" value="1"/>
</dbReference>
<dbReference type="InterPro" id="IPR036955">
    <property type="entry name" value="AP2/ERF_dom_sf"/>
</dbReference>
<dbReference type="GO" id="GO:0003677">
    <property type="term" value="F:DNA binding"/>
    <property type="evidence" value="ECO:0007669"/>
    <property type="project" value="UniProtKB-KW"/>
</dbReference>
<dbReference type="GO" id="GO:0003700">
    <property type="term" value="F:DNA-binding transcription factor activity"/>
    <property type="evidence" value="ECO:0007669"/>
    <property type="project" value="InterPro"/>
</dbReference>
<dbReference type="FunFam" id="3.30.730.10:FF:000001">
    <property type="entry name" value="Ethylene-responsive transcription factor 2"/>
    <property type="match status" value="1"/>
</dbReference>
<keyword evidence="7" id="KW-0539">Nucleus</keyword>
<dbReference type="Proteomes" id="UP001157418">
    <property type="component" value="Unassembled WGS sequence"/>
</dbReference>
<keyword evidence="3" id="KW-0805">Transcription regulation</keyword>
<evidence type="ECO:0000256" key="4">
    <source>
        <dbReference type="ARBA" id="ARBA00023125"/>
    </source>
</evidence>
<name>A0AAU9PR18_9ASTR</name>
<organism evidence="11 12">
    <name type="scientific">Lactuca virosa</name>
    <dbReference type="NCBI Taxonomy" id="75947"/>
    <lineage>
        <taxon>Eukaryota</taxon>
        <taxon>Viridiplantae</taxon>
        <taxon>Streptophyta</taxon>
        <taxon>Embryophyta</taxon>
        <taxon>Tracheophyta</taxon>
        <taxon>Spermatophyta</taxon>
        <taxon>Magnoliopsida</taxon>
        <taxon>eudicotyledons</taxon>
        <taxon>Gunneridae</taxon>
        <taxon>Pentapetalae</taxon>
        <taxon>asterids</taxon>
        <taxon>campanulids</taxon>
        <taxon>Asterales</taxon>
        <taxon>Asteraceae</taxon>
        <taxon>Cichorioideae</taxon>
        <taxon>Cichorieae</taxon>
        <taxon>Lactucinae</taxon>
        <taxon>Lactuca</taxon>
    </lineage>
</organism>
<dbReference type="SUPFAM" id="SSF54171">
    <property type="entry name" value="DNA-binding domain"/>
    <property type="match status" value="1"/>
</dbReference>
<keyword evidence="2" id="KW-0611">Plant defense</keyword>
<evidence type="ECO:0000256" key="9">
    <source>
        <dbReference type="SAM" id="MobiDB-lite"/>
    </source>
</evidence>
<feature type="region of interest" description="Disordered" evidence="9">
    <location>
        <begin position="1"/>
        <end position="38"/>
    </location>
</feature>
<accession>A0AAU9PR18</accession>
<dbReference type="PANTHER" id="PTHR31839:SF42">
    <property type="entry name" value="DEHYDRATION-RESPONSIVE ELEMENT-BINDING PROTEIN 1F"/>
    <property type="match status" value="1"/>
</dbReference>
<feature type="compositionally biased region" description="Basic and acidic residues" evidence="9">
    <location>
        <begin position="261"/>
        <end position="279"/>
    </location>
</feature>
<dbReference type="GO" id="GO:0006952">
    <property type="term" value="P:defense response"/>
    <property type="evidence" value="ECO:0007669"/>
    <property type="project" value="UniProtKB-KW"/>
</dbReference>
<dbReference type="EMBL" id="CAKMRJ010005745">
    <property type="protein sequence ID" value="CAH1452472.1"/>
    <property type="molecule type" value="Genomic_DNA"/>
</dbReference>
<proteinExistence type="inferred from homology"/>
<evidence type="ECO:0000256" key="3">
    <source>
        <dbReference type="ARBA" id="ARBA00023015"/>
    </source>
</evidence>
<evidence type="ECO:0000313" key="12">
    <source>
        <dbReference type="Proteomes" id="UP001157418"/>
    </source>
</evidence>